<feature type="domain" description="Sushi" evidence="10">
    <location>
        <begin position="1229"/>
        <end position="1297"/>
    </location>
</feature>
<feature type="domain" description="Sushi" evidence="10">
    <location>
        <begin position="65"/>
        <end position="126"/>
    </location>
</feature>
<dbReference type="FunFam" id="2.10.70.10:FF:000014">
    <property type="entry name" value="Membrane cofactor protein"/>
    <property type="match status" value="5"/>
</dbReference>
<keyword evidence="12" id="KW-1185">Reference proteome</keyword>
<dbReference type="Proteomes" id="UP000237246">
    <property type="component" value="Unassembled WGS sequence"/>
</dbReference>
<dbReference type="GO" id="GO:0045087">
    <property type="term" value="P:innate immune response"/>
    <property type="evidence" value="ECO:0007669"/>
    <property type="project" value="UniProtKB-KW"/>
</dbReference>
<feature type="domain" description="Sushi" evidence="10">
    <location>
        <begin position="192"/>
        <end position="252"/>
    </location>
</feature>
<feature type="domain" description="Sushi" evidence="10">
    <location>
        <begin position="684"/>
        <end position="747"/>
    </location>
</feature>
<dbReference type="InterPro" id="IPR000436">
    <property type="entry name" value="Sushi_SCR_CCP_dom"/>
</dbReference>
<feature type="disulfide bond" evidence="9">
    <location>
        <begin position="593"/>
        <end position="620"/>
    </location>
</feature>
<dbReference type="InterPro" id="IPR035976">
    <property type="entry name" value="Sushi/SCR/CCP_sf"/>
</dbReference>
<evidence type="ECO:0000256" key="2">
    <source>
        <dbReference type="ARBA" id="ARBA00022659"/>
    </source>
</evidence>
<comment type="caution">
    <text evidence="11">The sequence shown here is derived from an EMBL/GenBank/DDBJ whole genome shotgun (WGS) entry which is preliminary data.</text>
</comment>
<feature type="domain" description="Sushi" evidence="10">
    <location>
        <begin position="1168"/>
        <end position="1228"/>
    </location>
</feature>
<keyword evidence="7 9" id="KW-1015">Disulfide bond</keyword>
<reference evidence="11 12" key="1">
    <citation type="submission" date="2018-01" db="EMBL/GenBank/DDBJ databases">
        <title>Comparison of the Chinese Bamboo Partridge and Red Junglefowl genome sequences highlights the importance of demography in genome evolution.</title>
        <authorList>
            <person name="Tiley G.P."/>
            <person name="Kimball R.T."/>
            <person name="Braun E.L."/>
            <person name="Burleigh J.G."/>
        </authorList>
    </citation>
    <scope>NUCLEOTIDE SEQUENCE [LARGE SCALE GENOMIC DNA]</scope>
    <source>
        <strain evidence="11">RTK389</strain>
        <tissue evidence="11">Blood</tissue>
    </source>
</reference>
<evidence type="ECO:0000256" key="1">
    <source>
        <dbReference type="ARBA" id="ARBA00022588"/>
    </source>
</evidence>
<feature type="domain" description="Sushi" evidence="10">
    <location>
        <begin position="253"/>
        <end position="311"/>
    </location>
</feature>
<evidence type="ECO:0000313" key="12">
    <source>
        <dbReference type="Proteomes" id="UP000237246"/>
    </source>
</evidence>
<feature type="disulfide bond" evidence="9">
    <location>
        <begin position="900"/>
        <end position="927"/>
    </location>
</feature>
<dbReference type="OrthoDB" id="6480633at2759"/>
<dbReference type="CDD" id="cd00033">
    <property type="entry name" value="CCP"/>
    <property type="match status" value="21"/>
</dbReference>
<dbReference type="GO" id="GO:0006958">
    <property type="term" value="P:complement activation, classical pathway"/>
    <property type="evidence" value="ECO:0007669"/>
    <property type="project" value="UniProtKB-KW"/>
</dbReference>
<dbReference type="Gene3D" id="2.10.70.10">
    <property type="entry name" value="Complement Module, domain 1"/>
    <property type="match status" value="23"/>
</dbReference>
<feature type="disulfide bond" evidence="9">
    <location>
        <begin position="625"/>
        <end position="668"/>
    </location>
</feature>
<dbReference type="PROSITE" id="PS50923">
    <property type="entry name" value="SUSHI"/>
    <property type="match status" value="21"/>
</dbReference>
<dbReference type="EMBL" id="PPHD01006135">
    <property type="protein sequence ID" value="POI32324.1"/>
    <property type="molecule type" value="Genomic_DNA"/>
</dbReference>
<proteinExistence type="predicted"/>
<feature type="domain" description="Sushi" evidence="10">
    <location>
        <begin position="810"/>
        <end position="868"/>
    </location>
</feature>
<feature type="domain" description="Sushi" evidence="10">
    <location>
        <begin position="313"/>
        <end position="373"/>
    </location>
</feature>
<feature type="domain" description="Sushi" evidence="10">
    <location>
        <begin position="127"/>
        <end position="191"/>
    </location>
</feature>
<dbReference type="FunFam" id="2.10.70.10:FF:000055">
    <property type="entry name" value="Complement decay-accelerating factor, GPI-anchored"/>
    <property type="match status" value="2"/>
</dbReference>
<feature type="domain" description="Sushi" evidence="10">
    <location>
        <begin position="1"/>
        <end position="64"/>
    </location>
</feature>
<dbReference type="FunFam" id="2.10.70.10:FF:000038">
    <property type="entry name" value="Complement component receptor type 1"/>
    <property type="match status" value="1"/>
</dbReference>
<gene>
    <name evidence="11" type="ORF">CIB84_003924</name>
</gene>
<accession>A0A2P4T7H7</accession>
<feature type="disulfide bond" evidence="9">
    <location>
        <begin position="1018"/>
        <end position="1045"/>
    </location>
</feature>
<feature type="disulfide bond" evidence="9">
    <location>
        <begin position="1328"/>
        <end position="1355"/>
    </location>
</feature>
<feature type="disulfide bond" evidence="9">
    <location>
        <begin position="404"/>
        <end position="431"/>
    </location>
</feature>
<dbReference type="PANTHER" id="PTHR19325:SF570">
    <property type="entry name" value="COMPLEMENT COMPONENT 4 BINDING PROTEIN, MEMBRANE"/>
    <property type="match status" value="1"/>
</dbReference>
<comment type="caution">
    <text evidence="9">Lacks conserved residue(s) required for the propagation of feature annotation.</text>
</comment>
<feature type="domain" description="Sushi" evidence="10">
    <location>
        <begin position="623"/>
        <end position="683"/>
    </location>
</feature>
<keyword evidence="1" id="KW-0399">Innate immunity</keyword>
<feature type="disulfide bond" evidence="9">
    <location>
        <begin position="194"/>
        <end position="237"/>
    </location>
</feature>
<feature type="disulfide bond" evidence="9">
    <location>
        <begin position="344"/>
        <end position="371"/>
    </location>
</feature>
<evidence type="ECO:0000256" key="7">
    <source>
        <dbReference type="ARBA" id="ARBA00023157"/>
    </source>
</evidence>
<feature type="disulfide bond" evidence="9">
    <location>
        <begin position="223"/>
        <end position="250"/>
    </location>
</feature>
<evidence type="ECO:0000256" key="5">
    <source>
        <dbReference type="ARBA" id="ARBA00022859"/>
    </source>
</evidence>
<feature type="non-terminal residue" evidence="11">
    <location>
        <position position="1"/>
    </location>
</feature>
<keyword evidence="5" id="KW-0391">Immunity</keyword>
<evidence type="ECO:0000256" key="8">
    <source>
        <dbReference type="ARBA" id="ARBA00023180"/>
    </source>
</evidence>
<feature type="disulfide bond" evidence="9">
    <location>
        <begin position="1077"/>
        <end position="1104"/>
    </location>
</feature>
<organism evidence="11 12">
    <name type="scientific">Bambusicola thoracicus</name>
    <name type="common">Chinese bamboo-partridge</name>
    <name type="synonym">Perdix thoracica</name>
    <dbReference type="NCBI Taxonomy" id="9083"/>
    <lineage>
        <taxon>Eukaryota</taxon>
        <taxon>Metazoa</taxon>
        <taxon>Chordata</taxon>
        <taxon>Craniata</taxon>
        <taxon>Vertebrata</taxon>
        <taxon>Euteleostomi</taxon>
        <taxon>Archelosauria</taxon>
        <taxon>Archosauria</taxon>
        <taxon>Dinosauria</taxon>
        <taxon>Saurischia</taxon>
        <taxon>Theropoda</taxon>
        <taxon>Coelurosauria</taxon>
        <taxon>Aves</taxon>
        <taxon>Neognathae</taxon>
        <taxon>Galloanserae</taxon>
        <taxon>Galliformes</taxon>
        <taxon>Phasianidae</taxon>
        <taxon>Perdicinae</taxon>
        <taxon>Bambusicola</taxon>
    </lineage>
</organism>
<feature type="disulfide bond" evidence="9">
    <location>
        <begin position="315"/>
        <end position="358"/>
    </location>
</feature>
<keyword evidence="3" id="KW-0732">Signal</keyword>
<evidence type="ECO:0000256" key="9">
    <source>
        <dbReference type="PROSITE-ProRule" id="PRU00302"/>
    </source>
</evidence>
<dbReference type="FunFam" id="2.10.70.10:FF:000070">
    <property type="entry name" value="Complement C3d receptor 2"/>
    <property type="match status" value="2"/>
</dbReference>
<keyword evidence="6" id="KW-0180">Complement pathway</keyword>
<feature type="disulfide bond" evidence="9">
    <location>
        <begin position="839"/>
        <end position="866"/>
    </location>
</feature>
<feature type="domain" description="Sushi" evidence="10">
    <location>
        <begin position="499"/>
        <end position="562"/>
    </location>
</feature>
<dbReference type="SUPFAM" id="SSF57535">
    <property type="entry name" value="Complement control module/SCR domain"/>
    <property type="match status" value="24"/>
</dbReference>
<dbReference type="InterPro" id="IPR050350">
    <property type="entry name" value="Compl-Cell_Adhes-Reg"/>
</dbReference>
<sequence>GCRAPPRLVFAELKETYRNQTAFPVGGTVEYMCQPGYVQHVGMSPTITCLRNQSWSVALEFCKRKHCENPEDPQNGRAVVLTDLLLGSKVNYTCDEGYKLMGHSQRTCEVSGTRVAWSGDAPTCSSIVCDPPPDIPHGTHSGGLMDAFPYKAVVTYTCEVGRVLAGTASISCITVDGERGAWSGPPPRCGEVQCPPPPSIANGKHSSQPSDTFLPGAVVQYTCKDGYLLTGNASITCTAAGTWSRPRPRCEAIGCRRPEIEHGRVTGPESIYMPEAIAVFQCDFGYALKGSQESQCQFGGTWDPPVPTCEKMLQCPSPPNITHGQYSSEDVREFVPGTSVRYTCDPGYVLTGKTAVTCLTSGVWSTPYPQCKVVTCMSPSIKHGEVAEGQQAVYHPGTIITIRCHPGYMLRGSQERKCHSDGRWVPSVPSCEPVGCGTPTVLQFAELNKEYKNRTEYPVGTTVKYTCQPGYARHSKIPPSITCLENQTWSEAKKFCRRRRCDHPGEPENGRLIVATDLLFGSTVNYTCDEGYRLVGASQRHCVILGSGTRVTWTGDVPTCQSELCPSPPVIDHGQHDGKDVDFIPGMSVNYSCDPGYSLTGQAALYCTDNASWSSPQPRCEVLQCPPPPDIDGGNHSSQDVEVFFPGMAVNYSCDPGYSLLGEGSIYCTESGNWSLPIPQCEGSCGAPPTLSYAELAKEHQNMTAFPVGSTVRYACRPGFMRHPTVLPALTCLKNHTWSDVRAFCKRKECNYPEAPQNGRVVILTDLLFRSIVNYTCEEGYRLVGQSLRRCELSGADIAWSGDIPTCQKVVCPVPQIQNGRVSIPKQRYRYKDTVSFQCHEGFMLKGHSMAQCKADKTWDPPVPICEQVVKCLPPPSIINGEHSRFSDTFGVGAIVHYRCKPGFFLIGNESIRCTPHGFWSRPLPRCEAGCVSPGVGKVIGWESLYMPGDIITIECNTDNVSKVLHKSQCLSGGTWFPPLPACDRVLHCSKPPDILHGGHSGLGKAVFTPGTYVNYSCETGFSLIGMASIYCTESGAWSHPSPVCQEISCVFPEVQGVKKTTPGKTYRFGTNITLECDDGYTLEGLSQIQCQEDFSWDPPVPACKLTSPRSGSIGLGSCMPPDKVQNAELTGDASTMSSFPVGTTVSYACRPGYTRIPGMPVDRTCAKTCGHPGELENGIVHAADITFGSTATFSCEKGYRLYGNSQISCIIKDKGVGWDGDLPVCERVPCEPPPSIANGRYTEADNYVYQTAVTYSCNDVPKGEDPFSLVGSPSIFCTADENSNGVWSGPPPQCKVVICDNPEVENGRKASGSASHYTYQSSVTFECDPDYFLLGTNVISCQENGTWYPSIPTCKRISEDSCGAPKISHGEVVPQKPVYLRGESVQIRCRPHCAFPDGGTEVTVMCQGQNAWSSEPNCACDSEPFDISPVISHGRIIEGKKSAYSEGDSITIECYAGYTLHGAARIEYIGGGRWSPEVPVCKLMVVAVLVFLAAFWIFKKFISQEGSYTVDESGKKAHILKTNIPAEMEELHK</sequence>
<keyword evidence="4" id="KW-0677">Repeat</keyword>
<feature type="disulfide bond" evidence="9">
    <location>
        <begin position="989"/>
        <end position="1032"/>
    </location>
</feature>
<feature type="disulfide bond" evidence="9">
    <location>
        <begin position="129"/>
        <end position="172"/>
    </location>
</feature>
<feature type="disulfide bond" evidence="9">
    <location>
        <begin position="1455"/>
        <end position="1482"/>
    </location>
</feature>
<keyword evidence="2 9" id="KW-0768">Sushi</keyword>
<feature type="domain" description="Sushi" evidence="10">
    <location>
        <begin position="1298"/>
        <end position="1357"/>
    </location>
</feature>
<feature type="domain" description="Sushi" evidence="10">
    <location>
        <begin position="870"/>
        <end position="929"/>
    </location>
</feature>
<feature type="disulfide bond" evidence="9">
    <location>
        <begin position="282"/>
        <end position="309"/>
    </location>
</feature>
<evidence type="ECO:0000259" key="10">
    <source>
        <dbReference type="PROSITE" id="PS50923"/>
    </source>
</evidence>
<dbReference type="Pfam" id="PF00084">
    <property type="entry name" value="Sushi"/>
    <property type="match status" value="23"/>
</dbReference>
<keyword evidence="8" id="KW-0325">Glycoprotein</keyword>
<name>A0A2P4T7H7_BAMTH</name>
<feature type="domain" description="Sushi" evidence="10">
    <location>
        <begin position="987"/>
        <end position="1047"/>
    </location>
</feature>
<protein>
    <recommendedName>
        <fullName evidence="10">Sushi domain-containing protein</fullName>
    </recommendedName>
</protein>
<evidence type="ECO:0000313" key="11">
    <source>
        <dbReference type="EMBL" id="POI32324.1"/>
    </source>
</evidence>
<feature type="domain" description="Sushi" evidence="10">
    <location>
        <begin position="374"/>
        <end position="433"/>
    </location>
</feature>
<feature type="disulfide bond" evidence="9">
    <location>
        <begin position="654"/>
        <end position="681"/>
    </location>
</feature>
<feature type="domain" description="Sushi" evidence="10">
    <location>
        <begin position="563"/>
        <end position="622"/>
    </location>
</feature>
<feature type="domain" description="Sushi" evidence="10">
    <location>
        <begin position="1048"/>
        <end position="1106"/>
    </location>
</feature>
<dbReference type="PANTHER" id="PTHR19325">
    <property type="entry name" value="COMPLEMENT COMPONENT-RELATED SUSHI DOMAIN-CONTAINING"/>
    <property type="match status" value="1"/>
</dbReference>
<feature type="domain" description="Sushi" evidence="10">
    <location>
        <begin position="748"/>
        <end position="809"/>
    </location>
</feature>
<evidence type="ECO:0000256" key="4">
    <source>
        <dbReference type="ARBA" id="ARBA00022737"/>
    </source>
</evidence>
<feature type="domain" description="Sushi" evidence="10">
    <location>
        <begin position="434"/>
        <end position="498"/>
    </location>
</feature>
<evidence type="ECO:0000256" key="3">
    <source>
        <dbReference type="ARBA" id="ARBA00022729"/>
    </source>
</evidence>
<evidence type="ECO:0000256" key="6">
    <source>
        <dbReference type="ARBA" id="ARBA00022875"/>
    </source>
</evidence>
<dbReference type="SMART" id="SM00032">
    <property type="entry name" value="CCP"/>
    <property type="match status" value="24"/>
</dbReference>
<feature type="domain" description="Sushi" evidence="10">
    <location>
        <begin position="1419"/>
        <end position="1484"/>
    </location>
</feature>